<evidence type="ECO:0000256" key="3">
    <source>
        <dbReference type="ARBA" id="ARBA00022448"/>
    </source>
</evidence>
<dbReference type="SUPFAM" id="SSF161098">
    <property type="entry name" value="MetI-like"/>
    <property type="match status" value="1"/>
</dbReference>
<proteinExistence type="inferred from homology"/>
<dbReference type="GO" id="GO:0055085">
    <property type="term" value="P:transmembrane transport"/>
    <property type="evidence" value="ECO:0007669"/>
    <property type="project" value="InterPro"/>
</dbReference>
<feature type="transmembrane region" description="Helical" evidence="8">
    <location>
        <begin position="69"/>
        <end position="96"/>
    </location>
</feature>
<gene>
    <name evidence="10" type="ORF">GGQ68_000674</name>
</gene>
<keyword evidence="11" id="KW-1185">Reference proteome</keyword>
<dbReference type="PROSITE" id="PS50928">
    <property type="entry name" value="ABC_TM1"/>
    <property type="match status" value="1"/>
</dbReference>
<organism evidence="10 11">
    <name type="scientific">Sagittula marina</name>
    <dbReference type="NCBI Taxonomy" id="943940"/>
    <lineage>
        <taxon>Bacteria</taxon>
        <taxon>Pseudomonadati</taxon>
        <taxon>Pseudomonadota</taxon>
        <taxon>Alphaproteobacteria</taxon>
        <taxon>Rhodobacterales</taxon>
        <taxon>Roseobacteraceae</taxon>
        <taxon>Sagittula</taxon>
    </lineage>
</organism>
<protein>
    <submittedName>
        <fullName evidence="10">Spermidine/putrescine transport system permease protein</fullName>
    </submittedName>
</protein>
<accession>A0A7W6GR95</accession>
<dbReference type="InterPro" id="IPR035906">
    <property type="entry name" value="MetI-like_sf"/>
</dbReference>
<feature type="transmembrane region" description="Helical" evidence="8">
    <location>
        <begin position="260"/>
        <end position="281"/>
    </location>
</feature>
<keyword evidence="3 8" id="KW-0813">Transport</keyword>
<feature type="transmembrane region" description="Helical" evidence="8">
    <location>
        <begin position="206"/>
        <end position="231"/>
    </location>
</feature>
<dbReference type="Proteomes" id="UP000541426">
    <property type="component" value="Unassembled WGS sequence"/>
</dbReference>
<dbReference type="GO" id="GO:0005886">
    <property type="term" value="C:plasma membrane"/>
    <property type="evidence" value="ECO:0007669"/>
    <property type="project" value="UniProtKB-SubCell"/>
</dbReference>
<feature type="transmembrane region" description="Helical" evidence="8">
    <location>
        <begin position="108"/>
        <end position="131"/>
    </location>
</feature>
<name>A0A7W6GR95_9RHOB</name>
<evidence type="ECO:0000256" key="1">
    <source>
        <dbReference type="ARBA" id="ARBA00004651"/>
    </source>
</evidence>
<evidence type="ECO:0000256" key="8">
    <source>
        <dbReference type="RuleBase" id="RU363032"/>
    </source>
</evidence>
<comment type="similarity">
    <text evidence="2">Belongs to the binding-protein-dependent transport system permease family. CysTW subfamily.</text>
</comment>
<reference evidence="10 11" key="1">
    <citation type="submission" date="2020-08" db="EMBL/GenBank/DDBJ databases">
        <title>Genomic Encyclopedia of Type Strains, Phase IV (KMG-IV): sequencing the most valuable type-strain genomes for metagenomic binning, comparative biology and taxonomic classification.</title>
        <authorList>
            <person name="Goeker M."/>
        </authorList>
    </citation>
    <scope>NUCLEOTIDE SEQUENCE [LARGE SCALE GENOMIC DNA]</scope>
    <source>
        <strain evidence="10 11">DSM 102235</strain>
    </source>
</reference>
<feature type="domain" description="ABC transmembrane type-1" evidence="9">
    <location>
        <begin position="73"/>
        <end position="279"/>
    </location>
</feature>
<dbReference type="EMBL" id="JACIEJ010000001">
    <property type="protein sequence ID" value="MBB3984363.1"/>
    <property type="molecule type" value="Genomic_DNA"/>
</dbReference>
<dbReference type="InterPro" id="IPR000515">
    <property type="entry name" value="MetI-like"/>
</dbReference>
<dbReference type="AlphaFoldDB" id="A0A7W6GR95"/>
<sequence>MKDFRFWGLLPAHLLMMCTLIVPILIIIAVSVSTRGAYGGFEFEFSTDAYRQILFNEGWSGEMEFNPQYLFIIARTAVLAGLATLICMVLAFPVAYWITLQSAQMRTLLLFMVTLPFWVSMIVRVYAWLIILGNDGVIESALRATGLVEDMDTLLFNNGAMLVGMVYSYIPLMILPVYASIEKLDRALIEASHDLYGSRMTTLRRVILPLCWPGLGAGAILVFVPCLGTVLEPILLGGGKIMMMGNLIQMQFGGARNWPFGAAIAITLMCLVMGVLIVNGLRAMRQAQLKAESI</sequence>
<evidence type="ECO:0000256" key="2">
    <source>
        <dbReference type="ARBA" id="ARBA00007069"/>
    </source>
</evidence>
<evidence type="ECO:0000259" key="9">
    <source>
        <dbReference type="PROSITE" id="PS50928"/>
    </source>
</evidence>
<feature type="transmembrane region" description="Helical" evidence="8">
    <location>
        <begin position="12"/>
        <end position="32"/>
    </location>
</feature>
<dbReference type="CDD" id="cd06261">
    <property type="entry name" value="TM_PBP2"/>
    <property type="match status" value="1"/>
</dbReference>
<evidence type="ECO:0000256" key="5">
    <source>
        <dbReference type="ARBA" id="ARBA00022692"/>
    </source>
</evidence>
<dbReference type="PANTHER" id="PTHR42929">
    <property type="entry name" value="INNER MEMBRANE ABC TRANSPORTER PERMEASE PROTEIN YDCU-RELATED-RELATED"/>
    <property type="match status" value="1"/>
</dbReference>
<dbReference type="Gene3D" id="1.10.3720.10">
    <property type="entry name" value="MetI-like"/>
    <property type="match status" value="1"/>
</dbReference>
<dbReference type="PANTHER" id="PTHR42929:SF1">
    <property type="entry name" value="INNER MEMBRANE ABC TRANSPORTER PERMEASE PROTEIN YDCU-RELATED"/>
    <property type="match status" value="1"/>
</dbReference>
<feature type="transmembrane region" description="Helical" evidence="8">
    <location>
        <begin position="159"/>
        <end position="179"/>
    </location>
</feature>
<keyword evidence="4" id="KW-1003">Cell membrane</keyword>
<evidence type="ECO:0000313" key="11">
    <source>
        <dbReference type="Proteomes" id="UP000541426"/>
    </source>
</evidence>
<evidence type="ECO:0000256" key="7">
    <source>
        <dbReference type="ARBA" id="ARBA00023136"/>
    </source>
</evidence>
<keyword evidence="5 8" id="KW-0812">Transmembrane</keyword>
<keyword evidence="6 8" id="KW-1133">Transmembrane helix</keyword>
<evidence type="ECO:0000256" key="4">
    <source>
        <dbReference type="ARBA" id="ARBA00022475"/>
    </source>
</evidence>
<evidence type="ECO:0000256" key="6">
    <source>
        <dbReference type="ARBA" id="ARBA00022989"/>
    </source>
</evidence>
<dbReference type="RefSeq" id="WP_183962960.1">
    <property type="nucleotide sequence ID" value="NZ_BAABBZ010000012.1"/>
</dbReference>
<evidence type="ECO:0000313" key="10">
    <source>
        <dbReference type="EMBL" id="MBB3984363.1"/>
    </source>
</evidence>
<comment type="subcellular location">
    <subcellularLocation>
        <location evidence="1 8">Cell membrane</location>
        <topology evidence="1 8">Multi-pass membrane protein</topology>
    </subcellularLocation>
</comment>
<dbReference type="Pfam" id="PF00528">
    <property type="entry name" value="BPD_transp_1"/>
    <property type="match status" value="1"/>
</dbReference>
<comment type="caution">
    <text evidence="10">The sequence shown here is derived from an EMBL/GenBank/DDBJ whole genome shotgun (WGS) entry which is preliminary data.</text>
</comment>
<keyword evidence="7 8" id="KW-0472">Membrane</keyword>